<dbReference type="EMBL" id="JAUKTV010000004">
    <property type="protein sequence ID" value="KAK0739167.1"/>
    <property type="molecule type" value="Genomic_DNA"/>
</dbReference>
<feature type="region of interest" description="Disordered" evidence="1">
    <location>
        <begin position="1"/>
        <end position="111"/>
    </location>
</feature>
<feature type="compositionally biased region" description="Low complexity" evidence="1">
    <location>
        <begin position="87"/>
        <end position="100"/>
    </location>
</feature>
<evidence type="ECO:0000313" key="2">
    <source>
        <dbReference type="EMBL" id="KAK0739167.1"/>
    </source>
</evidence>
<evidence type="ECO:0000313" key="3">
    <source>
        <dbReference type="Proteomes" id="UP001172159"/>
    </source>
</evidence>
<organism evidence="2 3">
    <name type="scientific">Apiosordaria backusii</name>
    <dbReference type="NCBI Taxonomy" id="314023"/>
    <lineage>
        <taxon>Eukaryota</taxon>
        <taxon>Fungi</taxon>
        <taxon>Dikarya</taxon>
        <taxon>Ascomycota</taxon>
        <taxon>Pezizomycotina</taxon>
        <taxon>Sordariomycetes</taxon>
        <taxon>Sordariomycetidae</taxon>
        <taxon>Sordariales</taxon>
        <taxon>Lasiosphaeriaceae</taxon>
        <taxon>Apiosordaria</taxon>
    </lineage>
</organism>
<name>A0AA40BRN7_9PEZI</name>
<feature type="compositionally biased region" description="Polar residues" evidence="1">
    <location>
        <begin position="14"/>
        <end position="33"/>
    </location>
</feature>
<dbReference type="AlphaFoldDB" id="A0AA40BRN7"/>
<proteinExistence type="predicted"/>
<reference evidence="2" key="1">
    <citation type="submission" date="2023-06" db="EMBL/GenBank/DDBJ databases">
        <title>Genome-scale phylogeny and comparative genomics of the fungal order Sordariales.</title>
        <authorList>
            <consortium name="Lawrence Berkeley National Laboratory"/>
            <person name="Hensen N."/>
            <person name="Bonometti L."/>
            <person name="Westerberg I."/>
            <person name="Brannstrom I.O."/>
            <person name="Guillou S."/>
            <person name="Cros-Aarteil S."/>
            <person name="Calhoun S."/>
            <person name="Haridas S."/>
            <person name="Kuo A."/>
            <person name="Mondo S."/>
            <person name="Pangilinan J."/>
            <person name="Riley R."/>
            <person name="Labutti K."/>
            <person name="Andreopoulos B."/>
            <person name="Lipzen A."/>
            <person name="Chen C."/>
            <person name="Yanf M."/>
            <person name="Daum C."/>
            <person name="Ng V."/>
            <person name="Clum A."/>
            <person name="Steindorff A."/>
            <person name="Ohm R."/>
            <person name="Martin F."/>
            <person name="Silar P."/>
            <person name="Natvig D."/>
            <person name="Lalanne C."/>
            <person name="Gautier V."/>
            <person name="Ament-Velasquez S.L."/>
            <person name="Kruys A."/>
            <person name="Hutchinson M.I."/>
            <person name="Powell A.J."/>
            <person name="Barry K."/>
            <person name="Miller A.N."/>
            <person name="Grigoriev I.V."/>
            <person name="Debuchy R."/>
            <person name="Gladieux P."/>
            <person name="Thoren M.H."/>
            <person name="Johannesson H."/>
        </authorList>
    </citation>
    <scope>NUCLEOTIDE SEQUENCE</scope>
    <source>
        <strain evidence="2">CBS 540.89</strain>
    </source>
</reference>
<evidence type="ECO:0000256" key="1">
    <source>
        <dbReference type="SAM" id="MobiDB-lite"/>
    </source>
</evidence>
<comment type="caution">
    <text evidence="2">The sequence shown here is derived from an EMBL/GenBank/DDBJ whole genome shotgun (WGS) entry which is preliminary data.</text>
</comment>
<feature type="compositionally biased region" description="Low complexity" evidence="1">
    <location>
        <begin position="54"/>
        <end position="64"/>
    </location>
</feature>
<keyword evidence="3" id="KW-1185">Reference proteome</keyword>
<sequence>MPIPTGGLPAGGFRNNTVLAMTPQIPTNTSRPTGSGAMDDANPPQRPRKRRRASGSPSSASKQPDFTPRATGYNPSSSLAIPGTEGQPSSQTSVSELSSQIHPKAPKRGWQRRRLLQQAPGADEKEAVSIFPTDNNGKIGNSIPINVLFEENLQQSFVSSSVVRCLGVDAQDLPVKRRAFFSKSSGLIQPQQYVVVAMEQVDIDNNRRTSQLGGMLVVDAARFKPGVHAVLRRDFFERARGGSLQPSDLQQNTHQPRFEDRYLFGQPAASLSQATSAMSGFTTENPFAHTATTSISPSFEDGSNTRKLFSLWLIWDVGKGRL</sequence>
<accession>A0AA40BRN7</accession>
<protein>
    <submittedName>
        <fullName evidence="2">Uncharacterized protein</fullName>
    </submittedName>
</protein>
<dbReference type="Proteomes" id="UP001172159">
    <property type="component" value="Unassembled WGS sequence"/>
</dbReference>
<gene>
    <name evidence="2" type="ORF">B0T21DRAFT_284614</name>
</gene>